<evidence type="ECO:0000259" key="3">
    <source>
        <dbReference type="Pfam" id="PF13505"/>
    </source>
</evidence>
<feature type="chain" id="PRO_5024431683" evidence="2">
    <location>
        <begin position="24"/>
        <end position="187"/>
    </location>
</feature>
<evidence type="ECO:0000313" key="5">
    <source>
        <dbReference type="Proteomes" id="UP000306585"/>
    </source>
</evidence>
<keyword evidence="5" id="KW-1185">Reference proteome</keyword>
<accession>A0A5R9GH42</accession>
<sequence length="187" mass="19902">MMKLGTKLAILAIGLTTATPVWAEGQHYVGVGLGALNIGNGISKKAVFGGYIQLGHDFSEHLGAEVRIGATGSTSGATPGAAKERMEFVAHYLKPQYAFTDTLTGYALAGFAVAHCSYQPAGGVKKTKNRISYAYGLGLDYRVSDDYSAGIEWSHMMSKPKNSAATMATDFKGLEASVFTTAIRYRF</sequence>
<proteinExistence type="predicted"/>
<dbReference type="EMBL" id="VBRY01000011">
    <property type="protein sequence ID" value="TLS66156.1"/>
    <property type="molecule type" value="Genomic_DNA"/>
</dbReference>
<dbReference type="SUPFAM" id="SSF56925">
    <property type="entry name" value="OMPA-like"/>
    <property type="match status" value="1"/>
</dbReference>
<dbReference type="Proteomes" id="UP000306585">
    <property type="component" value="Unassembled WGS sequence"/>
</dbReference>
<gene>
    <name evidence="4" type="ORF">FEF65_11225</name>
</gene>
<keyword evidence="1 2" id="KW-0732">Signal</keyword>
<protein>
    <submittedName>
        <fullName evidence="4">Porin family protein</fullName>
    </submittedName>
</protein>
<reference evidence="4 5" key="1">
    <citation type="journal article" date="2019" name="Appl. Environ. Microbiol.">
        <title>Environmental Evidence and Genomic Insight of Iron-oxidizing Bacteria Preference Towards More Corrosion Resistant Stainless Steel at Higher Salinities.</title>
        <authorList>
            <person name="Garrison C.E."/>
            <person name="Price K.A."/>
            <person name="Field E.K."/>
        </authorList>
    </citation>
    <scope>NUCLEOTIDE SEQUENCE [LARGE SCALE GENOMIC DNA]</scope>
    <source>
        <strain evidence="4 5">P3</strain>
    </source>
</reference>
<evidence type="ECO:0000256" key="1">
    <source>
        <dbReference type="ARBA" id="ARBA00022729"/>
    </source>
</evidence>
<dbReference type="InterPro" id="IPR011250">
    <property type="entry name" value="OMP/PagP_B-barrel"/>
</dbReference>
<dbReference type="Gene3D" id="2.40.160.20">
    <property type="match status" value="1"/>
</dbReference>
<name>A0A5R9GH42_9PROT</name>
<dbReference type="AlphaFoldDB" id="A0A5R9GH42"/>
<dbReference type="InterPro" id="IPR027385">
    <property type="entry name" value="Beta-barrel_OMP"/>
</dbReference>
<evidence type="ECO:0000256" key="2">
    <source>
        <dbReference type="SAM" id="SignalP"/>
    </source>
</evidence>
<feature type="signal peptide" evidence="2">
    <location>
        <begin position="1"/>
        <end position="23"/>
    </location>
</feature>
<feature type="domain" description="Outer membrane protein beta-barrel" evidence="3">
    <location>
        <begin position="11"/>
        <end position="187"/>
    </location>
</feature>
<evidence type="ECO:0000313" key="4">
    <source>
        <dbReference type="EMBL" id="TLS66156.1"/>
    </source>
</evidence>
<dbReference type="Pfam" id="PF13505">
    <property type="entry name" value="OMP_b-brl"/>
    <property type="match status" value="1"/>
</dbReference>
<comment type="caution">
    <text evidence="4">The sequence shown here is derived from an EMBL/GenBank/DDBJ whole genome shotgun (WGS) entry which is preliminary data.</text>
</comment>
<organism evidence="4 5">
    <name type="scientific">Mariprofundus erugo</name>
    <dbReference type="NCBI Taxonomy" id="2528639"/>
    <lineage>
        <taxon>Bacteria</taxon>
        <taxon>Pseudomonadati</taxon>
        <taxon>Pseudomonadota</taxon>
        <taxon>Candidatius Mariprofundia</taxon>
        <taxon>Mariprofundales</taxon>
        <taxon>Mariprofundaceae</taxon>
        <taxon>Mariprofundus</taxon>
    </lineage>
</organism>